<reference evidence="1 2" key="1">
    <citation type="submission" date="2014-10" db="EMBL/GenBank/DDBJ databases">
        <title>Draft genome of the hookworm Ancylostoma caninum.</title>
        <authorList>
            <person name="Mitreva M."/>
        </authorList>
    </citation>
    <scope>NUCLEOTIDE SEQUENCE [LARGE SCALE GENOMIC DNA]</scope>
    <source>
        <strain evidence="1 2">Baltimore</strain>
    </source>
</reference>
<sequence>MMQSNIPKKRKVASPSVPRIVSSNENGCTRFYKQRPRKLCRFLMSSLKFSPQTSAKSWRRKSVLDL</sequence>
<dbReference type="EMBL" id="JOJR01000014">
    <property type="protein sequence ID" value="RCN51400.1"/>
    <property type="molecule type" value="Genomic_DNA"/>
</dbReference>
<protein>
    <submittedName>
        <fullName evidence="1">Uncharacterized protein</fullName>
    </submittedName>
</protein>
<proteinExistence type="predicted"/>
<keyword evidence="2" id="KW-1185">Reference proteome</keyword>
<dbReference type="Proteomes" id="UP000252519">
    <property type="component" value="Unassembled WGS sequence"/>
</dbReference>
<organism evidence="1 2">
    <name type="scientific">Ancylostoma caninum</name>
    <name type="common">Dog hookworm</name>
    <dbReference type="NCBI Taxonomy" id="29170"/>
    <lineage>
        <taxon>Eukaryota</taxon>
        <taxon>Metazoa</taxon>
        <taxon>Ecdysozoa</taxon>
        <taxon>Nematoda</taxon>
        <taxon>Chromadorea</taxon>
        <taxon>Rhabditida</taxon>
        <taxon>Rhabditina</taxon>
        <taxon>Rhabditomorpha</taxon>
        <taxon>Strongyloidea</taxon>
        <taxon>Ancylostomatidae</taxon>
        <taxon>Ancylostomatinae</taxon>
        <taxon>Ancylostoma</taxon>
    </lineage>
</organism>
<accession>A0A368H7T2</accession>
<name>A0A368H7T2_ANCCA</name>
<gene>
    <name evidence="1" type="ORF">ANCCAN_02553</name>
</gene>
<comment type="caution">
    <text evidence="1">The sequence shown here is derived from an EMBL/GenBank/DDBJ whole genome shotgun (WGS) entry which is preliminary data.</text>
</comment>
<dbReference type="AlphaFoldDB" id="A0A368H7T2"/>
<evidence type="ECO:0000313" key="1">
    <source>
        <dbReference type="EMBL" id="RCN51400.1"/>
    </source>
</evidence>
<evidence type="ECO:0000313" key="2">
    <source>
        <dbReference type="Proteomes" id="UP000252519"/>
    </source>
</evidence>